<dbReference type="CDD" id="cd04301">
    <property type="entry name" value="NAT_SF"/>
    <property type="match status" value="1"/>
</dbReference>
<sequence>MRKDGDITAAPGRRGWRVRPYQAGDESAVRELIDADRLPGQPRCVPELPTAALHGCPCTAGWQAPARARLSVLADAGDRPQGAIAFLSWQDLRSGLIHLLHAREDIPALQDLVAHALTALGRCPRIEAFSAASPGTQGPGGLPRAHRAATHDVLVGRGFTGRLRGHYLLRTLRPGPSPTKLVADVYPCEYPPGYRLVFHKAAEPIAEIVVSTARDRTAAVYWIETEPEYRHRGLAGKLLDQALALLTEEGATHVVAAVGTTWRATGTTGTAPRLFHEAGFELVDQLWEYDRQGDAAPVPHAQGR</sequence>
<feature type="domain" description="N-acetyltransferase" evidence="1">
    <location>
        <begin position="154"/>
        <end position="304"/>
    </location>
</feature>
<dbReference type="EMBL" id="BMPQ01000004">
    <property type="protein sequence ID" value="GGK60834.1"/>
    <property type="molecule type" value="Genomic_DNA"/>
</dbReference>
<dbReference type="Gene3D" id="3.40.630.30">
    <property type="match status" value="1"/>
</dbReference>
<evidence type="ECO:0000259" key="1">
    <source>
        <dbReference type="PROSITE" id="PS51186"/>
    </source>
</evidence>
<reference evidence="2" key="2">
    <citation type="submission" date="2020-09" db="EMBL/GenBank/DDBJ databases">
        <authorList>
            <person name="Sun Q."/>
            <person name="Ohkuma M."/>
        </authorList>
    </citation>
    <scope>NUCLEOTIDE SEQUENCE</scope>
    <source>
        <strain evidence="2">JCM 3035</strain>
    </source>
</reference>
<evidence type="ECO:0000313" key="2">
    <source>
        <dbReference type="EMBL" id="GGK60834.1"/>
    </source>
</evidence>
<dbReference type="Proteomes" id="UP000637788">
    <property type="component" value="Unassembled WGS sequence"/>
</dbReference>
<keyword evidence="3" id="KW-1185">Reference proteome</keyword>
<protein>
    <recommendedName>
        <fullName evidence="1">N-acetyltransferase domain-containing protein</fullName>
    </recommendedName>
</protein>
<dbReference type="PROSITE" id="PS51186">
    <property type="entry name" value="GNAT"/>
    <property type="match status" value="1"/>
</dbReference>
<dbReference type="SUPFAM" id="SSF55729">
    <property type="entry name" value="Acyl-CoA N-acyltransferases (Nat)"/>
    <property type="match status" value="1"/>
</dbReference>
<gene>
    <name evidence="2" type="ORF">GCM10010094_21700</name>
</gene>
<evidence type="ECO:0000313" key="3">
    <source>
        <dbReference type="Proteomes" id="UP000637788"/>
    </source>
</evidence>
<dbReference type="GO" id="GO:0016747">
    <property type="term" value="F:acyltransferase activity, transferring groups other than amino-acyl groups"/>
    <property type="evidence" value="ECO:0007669"/>
    <property type="project" value="InterPro"/>
</dbReference>
<dbReference type="Pfam" id="PF00583">
    <property type="entry name" value="Acetyltransf_1"/>
    <property type="match status" value="1"/>
</dbReference>
<dbReference type="AlphaFoldDB" id="A0A917QNN8"/>
<dbReference type="InterPro" id="IPR000182">
    <property type="entry name" value="GNAT_dom"/>
</dbReference>
<comment type="caution">
    <text evidence="2">The sequence shown here is derived from an EMBL/GenBank/DDBJ whole genome shotgun (WGS) entry which is preliminary data.</text>
</comment>
<organism evidence="2 3">
    <name type="scientific">Streptomyces flaveus</name>
    <dbReference type="NCBI Taxonomy" id="66370"/>
    <lineage>
        <taxon>Bacteria</taxon>
        <taxon>Bacillati</taxon>
        <taxon>Actinomycetota</taxon>
        <taxon>Actinomycetes</taxon>
        <taxon>Kitasatosporales</taxon>
        <taxon>Streptomycetaceae</taxon>
        <taxon>Streptomyces</taxon>
        <taxon>Streptomyces aurantiacus group</taxon>
    </lineage>
</organism>
<proteinExistence type="predicted"/>
<reference evidence="2" key="1">
    <citation type="journal article" date="2014" name="Int. J. Syst. Evol. Microbiol.">
        <title>Complete genome sequence of Corynebacterium casei LMG S-19264T (=DSM 44701T), isolated from a smear-ripened cheese.</title>
        <authorList>
            <consortium name="US DOE Joint Genome Institute (JGI-PGF)"/>
            <person name="Walter F."/>
            <person name="Albersmeier A."/>
            <person name="Kalinowski J."/>
            <person name="Ruckert C."/>
        </authorList>
    </citation>
    <scope>NUCLEOTIDE SEQUENCE</scope>
    <source>
        <strain evidence="2">JCM 3035</strain>
    </source>
</reference>
<name>A0A917QNN8_9ACTN</name>
<dbReference type="RefSeq" id="WP_189321654.1">
    <property type="nucleotide sequence ID" value="NZ_BMPQ01000004.1"/>
</dbReference>
<accession>A0A917QNN8</accession>
<dbReference type="InterPro" id="IPR016181">
    <property type="entry name" value="Acyl_CoA_acyltransferase"/>
</dbReference>